<gene>
    <name evidence="7" type="primary">capA</name>
</gene>
<evidence type="ECO:0000256" key="1">
    <source>
        <dbReference type="ARBA" id="ARBA00001954"/>
    </source>
</evidence>
<comment type="cofactor">
    <cofactor evidence="1">
        <name>Fe(2+)</name>
        <dbReference type="ChEBI" id="CHEBI:29033"/>
    </cofactor>
</comment>
<dbReference type="AlphaFoldDB" id="E1CG30"/>
<proteinExistence type="predicted"/>
<feature type="region of interest" description="Disordered" evidence="5">
    <location>
        <begin position="282"/>
        <end position="307"/>
    </location>
</feature>
<evidence type="ECO:0000256" key="2">
    <source>
        <dbReference type="ARBA" id="ARBA00023002"/>
    </source>
</evidence>
<dbReference type="InterPro" id="IPR050411">
    <property type="entry name" value="AlphaKG_dependent_hydroxylases"/>
</dbReference>
<name>E1CG30_9ACTN</name>
<protein>
    <submittedName>
        <fullName evidence="7">Putative non-heme oxygenase</fullName>
    </submittedName>
</protein>
<feature type="region of interest" description="Disordered" evidence="5">
    <location>
        <begin position="1"/>
        <end position="21"/>
    </location>
</feature>
<dbReference type="InterPro" id="IPR003819">
    <property type="entry name" value="TauD/TfdA-like"/>
</dbReference>
<dbReference type="PANTHER" id="PTHR10696">
    <property type="entry name" value="GAMMA-BUTYROBETAINE HYDROXYLASE-RELATED"/>
    <property type="match status" value="1"/>
</dbReference>
<keyword evidence="4" id="KW-0045">Antibiotic biosynthesis</keyword>
<evidence type="ECO:0000313" key="7">
    <source>
        <dbReference type="EMBL" id="BAJ19044.1"/>
    </source>
</evidence>
<dbReference type="GO" id="GO:0017000">
    <property type="term" value="P:antibiotic biosynthetic process"/>
    <property type="evidence" value="ECO:0007669"/>
    <property type="project" value="UniProtKB-KW"/>
</dbReference>
<keyword evidence="3" id="KW-0408">Iron</keyword>
<sequence length="307" mass="33656">MHRDNPVEGDSMRQLQADFSDPRCTQPVDFAEYDAPEQLVNILEERGFAVVTMPDPGPPDATLISLAAALRLGNPYIPALYRYAETKDYSAAYSHIRGDTEDRHPGFSTTAGQAWHVDGLLDNIGDIRTTILYCVRAAHRGGETLLFNSLAAFAELRETDPAAAEALLSPRALNRRSTLPAIDVSTTGPVFAVDEAGNLLSRYTDNDTCTWNFSAGPPGGLGRALAFLRSASDNPRYRLAVRLAPGEALIFRNDRLSHGRRPYEDRPKARRHLVRALYAKVPTCHPNEPGPRLRTSRRPAGTASPAP</sequence>
<accession>E1CG30</accession>
<evidence type="ECO:0000256" key="3">
    <source>
        <dbReference type="ARBA" id="ARBA00023004"/>
    </source>
</evidence>
<dbReference type="Pfam" id="PF02668">
    <property type="entry name" value="TauD"/>
    <property type="match status" value="1"/>
</dbReference>
<dbReference type="SUPFAM" id="SSF51197">
    <property type="entry name" value="Clavaminate synthase-like"/>
    <property type="match status" value="1"/>
</dbReference>
<feature type="domain" description="TauD/TfdA-like" evidence="6">
    <location>
        <begin position="28"/>
        <end position="276"/>
    </location>
</feature>
<dbReference type="InterPro" id="IPR042098">
    <property type="entry name" value="TauD-like_sf"/>
</dbReference>
<dbReference type="GO" id="GO:0016491">
    <property type="term" value="F:oxidoreductase activity"/>
    <property type="evidence" value="ECO:0007669"/>
    <property type="project" value="UniProtKB-KW"/>
</dbReference>
<evidence type="ECO:0000256" key="5">
    <source>
        <dbReference type="SAM" id="MobiDB-lite"/>
    </source>
</evidence>
<reference evidence="7" key="1">
    <citation type="submission" date="2009-12" db="EMBL/GenBank/DDBJ databases">
        <title>An ATP-Independent Strategy for Carboxylic Acid Activation and Amide Bond Formation Revealed upon Characterization of the A-503083 Biosynthetic Gene Cluster.</title>
        <authorList>
            <person name="Funabashi M."/>
            <person name="Nonaka K."/>
            <person name="Hosobuchi M."/>
            <person name="Fujita Y."/>
            <person name="Shibata T."/>
            <person name="Chi X."/>
            <person name="Yang Z."/>
            <person name="Van Lanen S.G."/>
        </authorList>
    </citation>
    <scope>NUCLEOTIDE SEQUENCE</scope>
    <source>
        <strain evidence="7">SANK 62799</strain>
    </source>
</reference>
<evidence type="ECO:0000259" key="6">
    <source>
        <dbReference type="Pfam" id="PF02668"/>
    </source>
</evidence>
<organism evidence="7">
    <name type="scientific">Streptomyces sp. SANK 62799</name>
    <dbReference type="NCBI Taxonomy" id="701528"/>
    <lineage>
        <taxon>Bacteria</taxon>
        <taxon>Bacillati</taxon>
        <taxon>Actinomycetota</taxon>
        <taxon>Actinomycetes</taxon>
        <taxon>Kitasatosporales</taxon>
        <taxon>Streptomycetaceae</taxon>
        <taxon>Streptomyces</taxon>
    </lineage>
</organism>
<keyword evidence="2" id="KW-0560">Oxidoreductase</keyword>
<evidence type="ECO:0000256" key="4">
    <source>
        <dbReference type="ARBA" id="ARBA00023194"/>
    </source>
</evidence>
<dbReference type="EMBL" id="AB538860">
    <property type="protein sequence ID" value="BAJ19044.1"/>
    <property type="molecule type" value="Genomic_DNA"/>
</dbReference>
<dbReference type="Gene3D" id="3.60.130.10">
    <property type="entry name" value="Clavaminate synthase-like"/>
    <property type="match status" value="1"/>
</dbReference>
<dbReference type="PANTHER" id="PTHR10696:SF56">
    <property type="entry name" value="TAUD_TFDA-LIKE DOMAIN-CONTAINING PROTEIN"/>
    <property type="match status" value="1"/>
</dbReference>